<dbReference type="Proteomes" id="UP000034799">
    <property type="component" value="Unassembled WGS sequence"/>
</dbReference>
<dbReference type="PROSITE" id="PS00934">
    <property type="entry name" value="GLYOXALASE_I_1"/>
    <property type="match status" value="1"/>
</dbReference>
<name>A0A0G0MR02_9BACT</name>
<accession>A0A0G0MR02</accession>
<protein>
    <recommendedName>
        <fullName evidence="4">VOC domain-containing protein</fullName>
    </recommendedName>
</protein>
<sequence>MIYKLSMSKVVIPKNEIHIELHVPNFDIAENFYSKLGFKVVWRRNLKDDTGYMVMRRDQSIIGFFGGNDLIYNHRYFKQFDKNTVRGYEVEVAIFIKDMKIEDYYTEVMKKINRKYLVGDIKLHSYGKTDFRLVDPFGFYLRFSEPENNLYEH</sequence>
<dbReference type="Gene3D" id="3.10.180.10">
    <property type="entry name" value="2,3-Dihydroxybiphenyl 1,2-Dioxygenase, domain 1"/>
    <property type="match status" value="1"/>
</dbReference>
<dbReference type="GO" id="GO:0046872">
    <property type="term" value="F:metal ion binding"/>
    <property type="evidence" value="ECO:0007669"/>
    <property type="project" value="UniProtKB-KW"/>
</dbReference>
<evidence type="ECO:0000256" key="1">
    <source>
        <dbReference type="ARBA" id="ARBA00022723"/>
    </source>
</evidence>
<dbReference type="EMBL" id="LBWK01000002">
    <property type="protein sequence ID" value="KKR05568.1"/>
    <property type="molecule type" value="Genomic_DNA"/>
</dbReference>
<organism evidence="2 3">
    <name type="scientific">candidate division WS6 bacterium GW2011_GWF2_39_15</name>
    <dbReference type="NCBI Taxonomy" id="1619100"/>
    <lineage>
        <taxon>Bacteria</taxon>
        <taxon>Candidatus Dojkabacteria</taxon>
    </lineage>
</organism>
<evidence type="ECO:0000313" key="2">
    <source>
        <dbReference type="EMBL" id="KKR05568.1"/>
    </source>
</evidence>
<dbReference type="SUPFAM" id="SSF54593">
    <property type="entry name" value="Glyoxalase/Bleomycin resistance protein/Dihydroxybiphenyl dioxygenase"/>
    <property type="match status" value="1"/>
</dbReference>
<dbReference type="AlphaFoldDB" id="A0A0G0MR02"/>
<dbReference type="InterPro" id="IPR029068">
    <property type="entry name" value="Glyas_Bleomycin-R_OHBP_Dase"/>
</dbReference>
<dbReference type="InterPro" id="IPR018146">
    <property type="entry name" value="Glyoxalase_1_CS"/>
</dbReference>
<proteinExistence type="predicted"/>
<dbReference type="STRING" id="1619100.UT34_C0002G0075"/>
<keyword evidence="1" id="KW-0479">Metal-binding</keyword>
<reference evidence="2 3" key="1">
    <citation type="journal article" date="2015" name="Nature">
        <title>rRNA introns, odd ribosomes, and small enigmatic genomes across a large radiation of phyla.</title>
        <authorList>
            <person name="Brown C.T."/>
            <person name="Hug L.A."/>
            <person name="Thomas B.C."/>
            <person name="Sharon I."/>
            <person name="Castelle C.J."/>
            <person name="Singh A."/>
            <person name="Wilkins M.J."/>
            <person name="Williams K.H."/>
            <person name="Banfield J.F."/>
        </authorList>
    </citation>
    <scope>NUCLEOTIDE SEQUENCE [LARGE SCALE GENOMIC DNA]</scope>
</reference>
<dbReference type="GO" id="GO:0004462">
    <property type="term" value="F:lactoylglutathione lyase activity"/>
    <property type="evidence" value="ECO:0007669"/>
    <property type="project" value="InterPro"/>
</dbReference>
<gene>
    <name evidence="2" type="ORF">UT34_C0002G0075</name>
</gene>
<evidence type="ECO:0000313" key="3">
    <source>
        <dbReference type="Proteomes" id="UP000034799"/>
    </source>
</evidence>
<evidence type="ECO:0008006" key="4">
    <source>
        <dbReference type="Google" id="ProtNLM"/>
    </source>
</evidence>
<comment type="caution">
    <text evidence="2">The sequence shown here is derived from an EMBL/GenBank/DDBJ whole genome shotgun (WGS) entry which is preliminary data.</text>
</comment>